<organism evidence="1 2">
    <name type="scientific">Diversispora eburnea</name>
    <dbReference type="NCBI Taxonomy" id="1213867"/>
    <lineage>
        <taxon>Eukaryota</taxon>
        <taxon>Fungi</taxon>
        <taxon>Fungi incertae sedis</taxon>
        <taxon>Mucoromycota</taxon>
        <taxon>Glomeromycotina</taxon>
        <taxon>Glomeromycetes</taxon>
        <taxon>Diversisporales</taxon>
        <taxon>Diversisporaceae</taxon>
        <taxon>Diversispora</taxon>
    </lineage>
</organism>
<gene>
    <name evidence="1" type="ORF">DEBURN_LOCUS8083</name>
</gene>
<dbReference type="OrthoDB" id="2439709at2759"/>
<accession>A0A9N9BLY7</accession>
<sequence>RKYVSGSKNLDLSEYSINFQESQTRTITDKCVSRGILSYEVQYDYRPYDGDKYIIITWAIKSYLKKGRNSMTINISDKPVTKNNHYSRYKELHSENRREYPGNCIKVSGSIYNVCGSITDGANARMDVSVGQTNQIPNRLDYQQLSTNHSPFVSRPGM</sequence>
<keyword evidence="2" id="KW-1185">Reference proteome</keyword>
<dbReference type="Proteomes" id="UP000789706">
    <property type="component" value="Unassembled WGS sequence"/>
</dbReference>
<feature type="non-terminal residue" evidence="1">
    <location>
        <position position="158"/>
    </location>
</feature>
<protein>
    <submittedName>
        <fullName evidence="1">5782_t:CDS:1</fullName>
    </submittedName>
</protein>
<evidence type="ECO:0000313" key="1">
    <source>
        <dbReference type="EMBL" id="CAG8571042.1"/>
    </source>
</evidence>
<evidence type="ECO:0000313" key="2">
    <source>
        <dbReference type="Proteomes" id="UP000789706"/>
    </source>
</evidence>
<reference evidence="1" key="1">
    <citation type="submission" date="2021-06" db="EMBL/GenBank/DDBJ databases">
        <authorList>
            <person name="Kallberg Y."/>
            <person name="Tangrot J."/>
            <person name="Rosling A."/>
        </authorList>
    </citation>
    <scope>NUCLEOTIDE SEQUENCE</scope>
    <source>
        <strain evidence="1">AZ414A</strain>
    </source>
</reference>
<dbReference type="AlphaFoldDB" id="A0A9N9BLY7"/>
<dbReference type="EMBL" id="CAJVPK010001104">
    <property type="protein sequence ID" value="CAG8571042.1"/>
    <property type="molecule type" value="Genomic_DNA"/>
</dbReference>
<comment type="caution">
    <text evidence="1">The sequence shown here is derived from an EMBL/GenBank/DDBJ whole genome shotgun (WGS) entry which is preliminary data.</text>
</comment>
<proteinExistence type="predicted"/>
<name>A0A9N9BLY7_9GLOM</name>